<dbReference type="Proteomes" id="UP001195483">
    <property type="component" value="Unassembled WGS sequence"/>
</dbReference>
<keyword evidence="2" id="KW-0433">Leucine-rich repeat</keyword>
<comment type="caution">
    <text evidence="10">The sequence shown here is derived from an EMBL/GenBank/DDBJ whole genome shotgun (WGS) entry which is preliminary data.</text>
</comment>
<comment type="subcellular location">
    <subcellularLocation>
        <location evidence="1">Membrane</location>
        <topology evidence="1">Single-pass membrane protein</topology>
    </subcellularLocation>
</comment>
<dbReference type="InterPro" id="IPR032675">
    <property type="entry name" value="LRR_dom_sf"/>
</dbReference>
<dbReference type="AlphaFoldDB" id="A0AAE0VJS4"/>
<dbReference type="PANTHER" id="PTHR24365">
    <property type="entry name" value="TOLL-LIKE RECEPTOR"/>
    <property type="match status" value="1"/>
</dbReference>
<dbReference type="EMBL" id="JAEAOA010000114">
    <property type="protein sequence ID" value="KAK3580484.1"/>
    <property type="molecule type" value="Genomic_DNA"/>
</dbReference>
<evidence type="ECO:0000313" key="10">
    <source>
        <dbReference type="EMBL" id="KAK3580484.1"/>
    </source>
</evidence>
<reference evidence="10" key="1">
    <citation type="journal article" date="2021" name="Genome Biol. Evol.">
        <title>A High-Quality Reference Genome for a Parasitic Bivalve with Doubly Uniparental Inheritance (Bivalvia: Unionida).</title>
        <authorList>
            <person name="Smith C.H."/>
        </authorList>
    </citation>
    <scope>NUCLEOTIDE SEQUENCE</scope>
    <source>
        <strain evidence="10">CHS0354</strain>
    </source>
</reference>
<evidence type="ECO:0000256" key="8">
    <source>
        <dbReference type="ARBA" id="ARBA00023180"/>
    </source>
</evidence>
<proteinExistence type="predicted"/>
<organism evidence="10 11">
    <name type="scientific">Potamilus streckersoni</name>
    <dbReference type="NCBI Taxonomy" id="2493646"/>
    <lineage>
        <taxon>Eukaryota</taxon>
        <taxon>Metazoa</taxon>
        <taxon>Spiralia</taxon>
        <taxon>Lophotrochozoa</taxon>
        <taxon>Mollusca</taxon>
        <taxon>Bivalvia</taxon>
        <taxon>Autobranchia</taxon>
        <taxon>Heteroconchia</taxon>
        <taxon>Palaeoheterodonta</taxon>
        <taxon>Unionida</taxon>
        <taxon>Unionoidea</taxon>
        <taxon>Unionidae</taxon>
        <taxon>Ambleminae</taxon>
        <taxon>Lampsilini</taxon>
        <taxon>Potamilus</taxon>
    </lineage>
</organism>
<keyword evidence="11" id="KW-1185">Reference proteome</keyword>
<reference evidence="10" key="2">
    <citation type="journal article" date="2021" name="Genome Biol. Evol.">
        <title>Developing a high-quality reference genome for a parasitic bivalve with doubly uniparental inheritance (Bivalvia: Unionida).</title>
        <authorList>
            <person name="Smith C.H."/>
        </authorList>
    </citation>
    <scope>NUCLEOTIDE SEQUENCE</scope>
    <source>
        <strain evidence="10">CHS0354</strain>
        <tissue evidence="10">Mantle</tissue>
    </source>
</reference>
<dbReference type="PANTHER" id="PTHR24365:SF541">
    <property type="entry name" value="PROTEIN TOLL-RELATED"/>
    <property type="match status" value="1"/>
</dbReference>
<evidence type="ECO:0000256" key="6">
    <source>
        <dbReference type="ARBA" id="ARBA00022989"/>
    </source>
</evidence>
<dbReference type="GO" id="GO:0038023">
    <property type="term" value="F:signaling receptor activity"/>
    <property type="evidence" value="ECO:0007669"/>
    <property type="project" value="TreeGrafter"/>
</dbReference>
<gene>
    <name evidence="10" type="ORF">CHS0354_001085</name>
</gene>
<protein>
    <recommendedName>
        <fullName evidence="12">Toll-like receptor</fullName>
    </recommendedName>
</protein>
<dbReference type="SMART" id="SM00369">
    <property type="entry name" value="LRR_TYP"/>
    <property type="match status" value="4"/>
</dbReference>
<feature type="transmembrane region" description="Helical" evidence="9">
    <location>
        <begin position="498"/>
        <end position="522"/>
    </location>
</feature>
<sequence>MKVNRPDFFNLSKFEHSSWGNVQEFTIDGATALSNIADNSLHGLTGLKVLRIHYNLGSLESGVFLDSPNIEVLDLSDNVHLRIEYVSRALRYGLLKLKILDITGLQSFITEPFVLGREFTESVMNKPLKVLNVSQTKLVSFDNNFTYSSLQVLNASQTSLMWIPRHPRKGFFCNVTELDISYVSIPHPVLFAKNLSRIIHYHVNCEEVIFVSLRRIHAHHMNLGLSVRITDLEYNISCGSFAAEEVDISSSDIRWLNLYLNVKFLNLKVFKASRNSMEYISPKLIRSMHSLLELRLDHNRLMNMSSIPEFENILASSESLEIIDLSYNGLDTLPKSFFAGTPRLKEIHLQGNCIVHFGVDVGGLYRLRLLDLSDNSLLYIDANIMEDLKAINLRSQETAKSKSLSGKSIPGNSSYEWHQIHTVSIPIYEEKSTFVVNLQGNNFDCSCEHVFFLIWIEESNISFESKYDYKCRNGFYIGELYEENLPDLITYCKVNNQLPFIILGVILSLLLTISLVITGVCLHRKFKLRTIRKEYVNNYKRCYRHDQHPKKYPVFLSFCGIDDNIAKDYFHPKLVNGLAKYFGKNDVVCLGEKDARPVGFFTVVTDSLDCLYPIMDC</sequence>
<reference evidence="10" key="3">
    <citation type="submission" date="2023-05" db="EMBL/GenBank/DDBJ databases">
        <authorList>
            <person name="Smith C.H."/>
        </authorList>
    </citation>
    <scope>NUCLEOTIDE SEQUENCE</scope>
    <source>
        <strain evidence="10">CHS0354</strain>
        <tissue evidence="10">Mantle</tissue>
    </source>
</reference>
<evidence type="ECO:0000256" key="7">
    <source>
        <dbReference type="ARBA" id="ARBA00023136"/>
    </source>
</evidence>
<dbReference type="Pfam" id="PF13855">
    <property type="entry name" value="LRR_8"/>
    <property type="match status" value="1"/>
</dbReference>
<dbReference type="SUPFAM" id="SSF52047">
    <property type="entry name" value="RNI-like"/>
    <property type="match status" value="1"/>
</dbReference>
<dbReference type="GO" id="GO:0007165">
    <property type="term" value="P:signal transduction"/>
    <property type="evidence" value="ECO:0007669"/>
    <property type="project" value="TreeGrafter"/>
</dbReference>
<dbReference type="InterPro" id="IPR001611">
    <property type="entry name" value="Leu-rich_rpt"/>
</dbReference>
<evidence type="ECO:0008006" key="12">
    <source>
        <dbReference type="Google" id="ProtNLM"/>
    </source>
</evidence>
<name>A0AAE0VJS4_9BIVA</name>
<accession>A0AAE0VJS4</accession>
<evidence type="ECO:0000313" key="11">
    <source>
        <dbReference type="Proteomes" id="UP001195483"/>
    </source>
</evidence>
<evidence type="ECO:0000256" key="4">
    <source>
        <dbReference type="ARBA" id="ARBA00022729"/>
    </source>
</evidence>
<keyword evidence="7 9" id="KW-0472">Membrane</keyword>
<dbReference type="GO" id="GO:0005886">
    <property type="term" value="C:plasma membrane"/>
    <property type="evidence" value="ECO:0007669"/>
    <property type="project" value="TreeGrafter"/>
</dbReference>
<evidence type="ECO:0000256" key="3">
    <source>
        <dbReference type="ARBA" id="ARBA00022692"/>
    </source>
</evidence>
<keyword evidence="6 9" id="KW-1133">Transmembrane helix</keyword>
<evidence type="ECO:0000256" key="1">
    <source>
        <dbReference type="ARBA" id="ARBA00004167"/>
    </source>
</evidence>
<dbReference type="Gene3D" id="3.80.10.10">
    <property type="entry name" value="Ribonuclease Inhibitor"/>
    <property type="match status" value="2"/>
</dbReference>
<keyword evidence="3 9" id="KW-0812">Transmembrane</keyword>
<evidence type="ECO:0000256" key="9">
    <source>
        <dbReference type="SAM" id="Phobius"/>
    </source>
</evidence>
<keyword evidence="4" id="KW-0732">Signal</keyword>
<evidence type="ECO:0000256" key="5">
    <source>
        <dbReference type="ARBA" id="ARBA00022737"/>
    </source>
</evidence>
<evidence type="ECO:0000256" key="2">
    <source>
        <dbReference type="ARBA" id="ARBA00022614"/>
    </source>
</evidence>
<keyword evidence="5" id="KW-0677">Repeat</keyword>
<keyword evidence="8" id="KW-0325">Glycoprotein</keyword>
<dbReference type="InterPro" id="IPR003591">
    <property type="entry name" value="Leu-rich_rpt_typical-subtyp"/>
</dbReference>